<dbReference type="Gene3D" id="3.40.50.1240">
    <property type="entry name" value="Phosphoglycerate mutase-like"/>
    <property type="match status" value="1"/>
</dbReference>
<dbReference type="EMBL" id="BSQG01000013">
    <property type="protein sequence ID" value="GLU50327.1"/>
    <property type="molecule type" value="Genomic_DNA"/>
</dbReference>
<feature type="binding site" evidence="1">
    <location>
        <position position="58"/>
    </location>
    <ligand>
        <name>substrate</name>
    </ligand>
</feature>
<dbReference type="PANTHER" id="PTHR48100">
    <property type="entry name" value="BROAD-SPECIFICITY PHOSPHATASE YOR283W-RELATED"/>
    <property type="match status" value="1"/>
</dbReference>
<sequence length="206" mass="22053">MAELVLVRHGQTEWSREGRHTGRTDVPLDERGEWQARAVAPLLNDRRVALALTSPLRRATRTALLAGLVDARPDADLMEWDYGGYEGITTARIQEDRPGWDLWADGVVPGDGQHPGETVDEVGARADRVLAAVADRLGDPSGGDVVVVAHGHLLRVLAVRRLGLPACAGSMFALATATLSSIGVEHGRPVVTAWNTRPPAPSESTP</sequence>
<evidence type="ECO:0000313" key="3">
    <source>
        <dbReference type="Proteomes" id="UP001165092"/>
    </source>
</evidence>
<dbReference type="InterPro" id="IPR013078">
    <property type="entry name" value="His_Pase_superF_clade-1"/>
</dbReference>
<gene>
    <name evidence="2" type="ORF">Nans01_46780</name>
</gene>
<evidence type="ECO:0000313" key="2">
    <source>
        <dbReference type="EMBL" id="GLU50327.1"/>
    </source>
</evidence>
<accession>A0A9W6UL34</accession>
<feature type="binding site" evidence="1">
    <location>
        <begin position="21"/>
        <end position="22"/>
    </location>
    <ligand>
        <name>substrate</name>
    </ligand>
</feature>
<protein>
    <submittedName>
        <fullName evidence="2">Phosphatase</fullName>
    </submittedName>
</protein>
<dbReference type="GO" id="GO:0070297">
    <property type="term" value="P:regulation of phosphorelay signal transduction system"/>
    <property type="evidence" value="ECO:0007669"/>
    <property type="project" value="TreeGrafter"/>
</dbReference>
<dbReference type="SUPFAM" id="SSF53254">
    <property type="entry name" value="Phosphoglycerate mutase-like"/>
    <property type="match status" value="1"/>
</dbReference>
<comment type="caution">
    <text evidence="2">The sequence shown here is derived from an EMBL/GenBank/DDBJ whole genome shotgun (WGS) entry which is preliminary data.</text>
</comment>
<evidence type="ECO:0000256" key="1">
    <source>
        <dbReference type="PIRSR" id="PIRSR613078-2"/>
    </source>
</evidence>
<dbReference type="CDD" id="cd07067">
    <property type="entry name" value="HP_PGM_like"/>
    <property type="match status" value="1"/>
</dbReference>
<dbReference type="SMART" id="SM00855">
    <property type="entry name" value="PGAM"/>
    <property type="match status" value="1"/>
</dbReference>
<keyword evidence="3" id="KW-1185">Reference proteome</keyword>
<dbReference type="Proteomes" id="UP001165092">
    <property type="component" value="Unassembled WGS sequence"/>
</dbReference>
<name>A0A9W6UL34_9ACTN</name>
<dbReference type="Pfam" id="PF00300">
    <property type="entry name" value="His_Phos_1"/>
    <property type="match status" value="1"/>
</dbReference>
<dbReference type="InterPro" id="IPR050275">
    <property type="entry name" value="PGM_Phosphatase"/>
</dbReference>
<proteinExistence type="predicted"/>
<dbReference type="InterPro" id="IPR029033">
    <property type="entry name" value="His_PPase_superfam"/>
</dbReference>
<reference evidence="2" key="1">
    <citation type="submission" date="2023-02" db="EMBL/GenBank/DDBJ databases">
        <title>Nocardiopsis ansamitocini NBRC 112285.</title>
        <authorList>
            <person name="Ichikawa N."/>
            <person name="Sato H."/>
            <person name="Tonouchi N."/>
        </authorList>
    </citation>
    <scope>NUCLEOTIDE SEQUENCE</scope>
    <source>
        <strain evidence="2">NBRC 112285</strain>
    </source>
</reference>
<organism evidence="2 3">
    <name type="scientific">Nocardiopsis ansamitocini</name>
    <dbReference type="NCBI Taxonomy" id="1670832"/>
    <lineage>
        <taxon>Bacteria</taxon>
        <taxon>Bacillati</taxon>
        <taxon>Actinomycetota</taxon>
        <taxon>Actinomycetes</taxon>
        <taxon>Streptosporangiales</taxon>
        <taxon>Nocardiopsidaceae</taxon>
        <taxon>Nocardiopsis</taxon>
    </lineage>
</organism>
<dbReference type="GO" id="GO:0101006">
    <property type="term" value="F:protein histidine phosphatase activity"/>
    <property type="evidence" value="ECO:0007669"/>
    <property type="project" value="TreeGrafter"/>
</dbReference>
<dbReference type="RefSeq" id="WP_285761857.1">
    <property type="nucleotide sequence ID" value="NZ_BSQG01000013.1"/>
</dbReference>
<dbReference type="AlphaFoldDB" id="A0A9W6UL34"/>
<dbReference type="PANTHER" id="PTHR48100:SF15">
    <property type="entry name" value="SEDOHEPTULOSE 1,7-BISPHOSPHATASE"/>
    <property type="match status" value="1"/>
</dbReference>